<dbReference type="Proteomes" id="UP001234178">
    <property type="component" value="Unassembled WGS sequence"/>
</dbReference>
<dbReference type="EMBL" id="JAOYFB010000038">
    <property type="protein sequence ID" value="KAK4028213.1"/>
    <property type="molecule type" value="Genomic_DNA"/>
</dbReference>
<feature type="region of interest" description="Disordered" evidence="1">
    <location>
        <begin position="1"/>
        <end position="38"/>
    </location>
</feature>
<accession>A0ABR0ATC5</accession>
<organism evidence="2 3">
    <name type="scientific">Daphnia magna</name>
    <dbReference type="NCBI Taxonomy" id="35525"/>
    <lineage>
        <taxon>Eukaryota</taxon>
        <taxon>Metazoa</taxon>
        <taxon>Ecdysozoa</taxon>
        <taxon>Arthropoda</taxon>
        <taxon>Crustacea</taxon>
        <taxon>Branchiopoda</taxon>
        <taxon>Diplostraca</taxon>
        <taxon>Cladocera</taxon>
        <taxon>Anomopoda</taxon>
        <taxon>Daphniidae</taxon>
        <taxon>Daphnia</taxon>
    </lineage>
</organism>
<evidence type="ECO:0000313" key="3">
    <source>
        <dbReference type="Proteomes" id="UP001234178"/>
    </source>
</evidence>
<evidence type="ECO:0000313" key="2">
    <source>
        <dbReference type="EMBL" id="KAK4028213.1"/>
    </source>
</evidence>
<name>A0ABR0ATC5_9CRUS</name>
<keyword evidence="3" id="KW-1185">Reference proteome</keyword>
<comment type="caution">
    <text evidence="2">The sequence shown here is derived from an EMBL/GenBank/DDBJ whole genome shotgun (WGS) entry which is preliminary data.</text>
</comment>
<evidence type="ECO:0000256" key="1">
    <source>
        <dbReference type="SAM" id="MobiDB-lite"/>
    </source>
</evidence>
<reference evidence="2 3" key="1">
    <citation type="journal article" date="2023" name="Nucleic Acids Res.">
        <title>The hologenome of Daphnia magna reveals possible DNA methylation and microbiome-mediated evolution of the host genome.</title>
        <authorList>
            <person name="Chaturvedi A."/>
            <person name="Li X."/>
            <person name="Dhandapani V."/>
            <person name="Marshall H."/>
            <person name="Kissane S."/>
            <person name="Cuenca-Cambronero M."/>
            <person name="Asole G."/>
            <person name="Calvet F."/>
            <person name="Ruiz-Romero M."/>
            <person name="Marangio P."/>
            <person name="Guigo R."/>
            <person name="Rago D."/>
            <person name="Mirbahai L."/>
            <person name="Eastwood N."/>
            <person name="Colbourne J.K."/>
            <person name="Zhou J."/>
            <person name="Mallon E."/>
            <person name="Orsini L."/>
        </authorList>
    </citation>
    <scope>NUCLEOTIDE SEQUENCE [LARGE SCALE GENOMIC DNA]</scope>
    <source>
        <strain evidence="2">LRV0_1</strain>
    </source>
</reference>
<protein>
    <submittedName>
        <fullName evidence="2">Uncharacterized protein</fullName>
    </submittedName>
</protein>
<gene>
    <name evidence="2" type="ORF">OUZ56_017493</name>
</gene>
<sequence>MKARSDILRMSDGAVEGGQNQKKKYIHRTSKSDIGLSGGYQKDVQYPAQKADCYYFTSGLLDTFPSATREFRVQSLFALKVSHLSLERGSPASPTETYPTSH</sequence>
<proteinExistence type="predicted"/>